<dbReference type="EMBL" id="JAPEVG010000543">
    <property type="protein sequence ID" value="KAJ8457610.1"/>
    <property type="molecule type" value="Genomic_DNA"/>
</dbReference>
<gene>
    <name evidence="1" type="ORF">ONZ51_g11431</name>
</gene>
<dbReference type="InterPro" id="IPR004242">
    <property type="entry name" value="Transposase_21"/>
</dbReference>
<dbReference type="PANTHER" id="PTHR46579">
    <property type="entry name" value="F5/8 TYPE C DOMAIN-CONTAINING PROTEIN-RELATED"/>
    <property type="match status" value="1"/>
</dbReference>
<dbReference type="PANTHER" id="PTHR46579:SF2">
    <property type="entry name" value="C2H2-TYPE DOMAIN-CONTAINING PROTEIN"/>
    <property type="match status" value="1"/>
</dbReference>
<comment type="caution">
    <text evidence="1">The sequence shown here is derived from an EMBL/GenBank/DDBJ whole genome shotgun (WGS) entry which is preliminary data.</text>
</comment>
<dbReference type="Proteomes" id="UP001215151">
    <property type="component" value="Unassembled WGS sequence"/>
</dbReference>
<keyword evidence="2" id="KW-1185">Reference proteome</keyword>
<evidence type="ECO:0000313" key="1">
    <source>
        <dbReference type="EMBL" id="KAJ8457610.1"/>
    </source>
</evidence>
<name>A0AAD7TI73_9APHY</name>
<protein>
    <recommendedName>
        <fullName evidence="3">DUF4218 domain-containing protein</fullName>
    </recommendedName>
</protein>
<sequence length="1333" mass="151431">MPTSLEDPPAPVDNSTRAAQTFIEVQNWVESTRVHLASLREIGDRDVDASLAALLCKINDEYVRLADIHRNLWEVEKISAGLYGLSSEPDCGPLLFDSTRSHLSLASIEPFVLAALIMTCMLHAVHSVNHLDSHYVLATLRVLLFGAFMFCNKARQSSITPSQQAILQSMPVDVRTVLKRLGIDPDFVRYACCPRCFQTYAPHPSRPDDSYPHNCDFSETDKPKCGQPLVVRKVLAPSRKGDAPRVVYSPIKPMPYRSFSSWLASLFSRPELEPILVDSWDRAAPQTSTWTDIFHSPMIRNFIGPLGQLFSKQPAGSCHLVFSLFIDWFNPFGNKKAGKSHSVGVIYLACLNLPPHLRFRPENIYLAAIIPGPKEPSLHQLNHLMRPLVNELMTFWTRGLYLKRTALRFFGLLLRIAVIPLVCDLPALRKTAGFAGHSSKHFCSFCRLRKQHINDLCRPWPTRSADEHRQLADEWLKASSEAERNAVFEEHGIRWSELLRLPYWDPLRFPVVDAMHCLFLGNLRHHCRDVWGIDVKDKSTSQKVKPHTPDEQRLWLNRLAAALQKKSRSALSGIRKGYLAAVAQVNDIVPEARLTKKDYIASLLKWAELNPMDSLVLPPVLEEDTTDFHVADRPYDISKFRVLTQDVIDAVRADIANIILPSWMERPPRNFGSAAHGKLKADQWRTVCTVNLTITLTRLWGVASATQRQHLLLNNFLHLVIAVDLATRRSMTKERAAAFDDHMLQYLQGLRELFSHELVPNHHLSLHLAACLMMFGPVHGWWGFPFERYNGILQSMNINNLPEDIPFTFMRGFYCGAELRGLMGSIQWPDHDAYKDMVAAYNAAFSEKIRGTRVSDMAASAFGLANVTYDVKQQVGLSRERYDGLLRYMPPTFTSFYAGSDDSRPRLAPYVQHVRKALHSGVLFATRAHSARDSYVLVKSVSQGHTSLRAGQISDIFLHSRLEDGKSVVSTFVVVDMFVELSSDDAAYDPFRTYPELNTRLCYNRSDSQIVVPLEDLSCHFAALVYTPTELDKEVDHRLQSTSPVAYAAHPLPALLPPPLCLFDHARRLVSRIDHEVQAPTVLTSKHALKSKRFTLQVQACIAWTARAIYSRSKRSYIHATLPLPYHITDPHHNYSHHRHAPRPSSHHRHTRHCMQHSMIRQERRAELFNARLRVVAQTGLERHTLLFDRLTADNMSDDETDQPAYHWPTTYRIVESKWQSQELKTFLRGLDALYRQGWARSRTRVRLSNSNLDGAKPRIRIPQEGGPEADGVPPIGLWRNCYDEGWLRGLAAEQRNALDIVEEDYEFSLHCAAAVVPKYSFVTCYEAPGQGL</sequence>
<dbReference type="Pfam" id="PF02992">
    <property type="entry name" value="Transposase_21"/>
    <property type="match status" value="1"/>
</dbReference>
<reference evidence="1" key="1">
    <citation type="submission" date="2022-11" db="EMBL/GenBank/DDBJ databases">
        <title>Genome Sequence of Cubamyces cubensis.</title>
        <authorList>
            <person name="Buettner E."/>
        </authorList>
    </citation>
    <scope>NUCLEOTIDE SEQUENCE</scope>
    <source>
        <strain evidence="1">MPL-01</strain>
    </source>
</reference>
<evidence type="ECO:0000313" key="2">
    <source>
        <dbReference type="Proteomes" id="UP001215151"/>
    </source>
</evidence>
<organism evidence="1 2">
    <name type="scientific">Trametes cubensis</name>
    <dbReference type="NCBI Taxonomy" id="1111947"/>
    <lineage>
        <taxon>Eukaryota</taxon>
        <taxon>Fungi</taxon>
        <taxon>Dikarya</taxon>
        <taxon>Basidiomycota</taxon>
        <taxon>Agaricomycotina</taxon>
        <taxon>Agaricomycetes</taxon>
        <taxon>Polyporales</taxon>
        <taxon>Polyporaceae</taxon>
        <taxon>Trametes</taxon>
    </lineage>
</organism>
<evidence type="ECO:0008006" key="3">
    <source>
        <dbReference type="Google" id="ProtNLM"/>
    </source>
</evidence>
<proteinExistence type="predicted"/>
<accession>A0AAD7TI73</accession>